<sequence length="231" mass="25924">MYKDMSYTIIFTNNFSEAIKVSPISRGQFYKIESDESKSFSFLSSKEISPTVFFPTNGREYVIPTLPTEDRTITIESNTGISFDPLGPTFITKILTYEVINNTGNKVVVSVNPSNCVLLDTIVTCLDNKIGSAKRITIHPPFSSACDQDITIDIFNDEMLSFVQPNLPKLVLTIIINSIDNIVYLPTPEIIDPASILPIEFPCRKLRCCGKECKEEFHVKKCNNCCGRDIE</sequence>
<evidence type="ECO:0000313" key="1">
    <source>
        <dbReference type="EMBL" id="AYV78154.1"/>
    </source>
</evidence>
<reference evidence="1" key="1">
    <citation type="submission" date="2018-10" db="EMBL/GenBank/DDBJ databases">
        <title>Hidden diversity of soil giant viruses.</title>
        <authorList>
            <person name="Schulz F."/>
            <person name="Alteio L."/>
            <person name="Goudeau D."/>
            <person name="Ryan E.M."/>
            <person name="Malmstrom R.R."/>
            <person name="Blanchard J."/>
            <person name="Woyke T."/>
        </authorList>
    </citation>
    <scope>NUCLEOTIDE SEQUENCE</scope>
    <source>
        <strain evidence="1">EDV1</strain>
    </source>
</reference>
<gene>
    <name evidence="1" type="ORF">Edafosvirus6_3</name>
</gene>
<proteinExistence type="predicted"/>
<name>A0A3G4ZV03_9VIRU</name>
<accession>A0A3G4ZV03</accession>
<organism evidence="1">
    <name type="scientific">Edafosvirus sp</name>
    <dbReference type="NCBI Taxonomy" id="2487765"/>
    <lineage>
        <taxon>Viruses</taxon>
        <taxon>Varidnaviria</taxon>
        <taxon>Bamfordvirae</taxon>
        <taxon>Nucleocytoviricota</taxon>
        <taxon>Megaviricetes</taxon>
        <taxon>Imitervirales</taxon>
        <taxon>Mimiviridae</taxon>
        <taxon>Klosneuvirinae</taxon>
    </lineage>
</organism>
<protein>
    <submittedName>
        <fullName evidence="1">Uncharacterized protein</fullName>
    </submittedName>
</protein>
<dbReference type="EMBL" id="MK072071">
    <property type="protein sequence ID" value="AYV78154.1"/>
    <property type="molecule type" value="Genomic_DNA"/>
</dbReference>